<dbReference type="AlphaFoldDB" id="A0AAD6F397"/>
<dbReference type="Proteomes" id="UP001219934">
    <property type="component" value="Unassembled WGS sequence"/>
</dbReference>
<evidence type="ECO:0000313" key="1">
    <source>
        <dbReference type="EMBL" id="KAJ4919904.1"/>
    </source>
</evidence>
<reference evidence="1" key="1">
    <citation type="submission" date="2022-11" db="EMBL/GenBank/DDBJ databases">
        <title>Chromosome-level genome of Pogonophryne albipinna.</title>
        <authorList>
            <person name="Jo E."/>
        </authorList>
    </citation>
    <scope>NUCLEOTIDE SEQUENCE</scope>
    <source>
        <strain evidence="1">SGF0006</strain>
        <tissue evidence="1">Muscle</tissue>
    </source>
</reference>
<keyword evidence="2" id="KW-1185">Reference proteome</keyword>
<dbReference type="EMBL" id="JAPTMU010000242">
    <property type="protein sequence ID" value="KAJ4919904.1"/>
    <property type="molecule type" value="Genomic_DNA"/>
</dbReference>
<proteinExistence type="predicted"/>
<organism evidence="1 2">
    <name type="scientific">Pogonophryne albipinna</name>
    <dbReference type="NCBI Taxonomy" id="1090488"/>
    <lineage>
        <taxon>Eukaryota</taxon>
        <taxon>Metazoa</taxon>
        <taxon>Chordata</taxon>
        <taxon>Craniata</taxon>
        <taxon>Vertebrata</taxon>
        <taxon>Euteleostomi</taxon>
        <taxon>Actinopterygii</taxon>
        <taxon>Neopterygii</taxon>
        <taxon>Teleostei</taxon>
        <taxon>Neoteleostei</taxon>
        <taxon>Acanthomorphata</taxon>
        <taxon>Eupercaria</taxon>
        <taxon>Perciformes</taxon>
        <taxon>Notothenioidei</taxon>
        <taxon>Pogonophryne</taxon>
    </lineage>
</organism>
<gene>
    <name evidence="1" type="ORF">JOQ06_024713</name>
</gene>
<accession>A0AAD6F397</accession>
<comment type="caution">
    <text evidence="1">The sequence shown here is derived from an EMBL/GenBank/DDBJ whole genome shotgun (WGS) entry which is preliminary data.</text>
</comment>
<feature type="non-terminal residue" evidence="1">
    <location>
        <position position="1"/>
    </location>
</feature>
<sequence>MEYKRSTEAWGGREVASELGVCSVAAFYCWNVDGCRTVAVEKETESIVTNVSFLPPITFTILETHSNRES</sequence>
<evidence type="ECO:0000313" key="2">
    <source>
        <dbReference type="Proteomes" id="UP001219934"/>
    </source>
</evidence>
<protein>
    <submittedName>
        <fullName evidence="1">Uncharacterized protein</fullName>
    </submittedName>
</protein>
<name>A0AAD6F397_9TELE</name>